<dbReference type="SUPFAM" id="SSF46689">
    <property type="entry name" value="Homeodomain-like"/>
    <property type="match status" value="2"/>
</dbReference>
<dbReference type="InterPro" id="IPR020449">
    <property type="entry name" value="Tscrpt_reg_AraC-type_HTH"/>
</dbReference>
<dbReference type="InterPro" id="IPR003313">
    <property type="entry name" value="AraC-bd"/>
</dbReference>
<proteinExistence type="predicted"/>
<dbReference type="InterPro" id="IPR018060">
    <property type="entry name" value="HTH_AraC"/>
</dbReference>
<organism evidence="5 6">
    <name type="scientific">Formimonas warabiya</name>
    <dbReference type="NCBI Taxonomy" id="1761012"/>
    <lineage>
        <taxon>Bacteria</taxon>
        <taxon>Bacillati</taxon>
        <taxon>Bacillota</taxon>
        <taxon>Clostridia</taxon>
        <taxon>Eubacteriales</taxon>
        <taxon>Peptococcaceae</taxon>
        <taxon>Candidatus Formimonas</taxon>
    </lineage>
</organism>
<dbReference type="PANTHER" id="PTHR46796">
    <property type="entry name" value="HTH-TYPE TRANSCRIPTIONAL ACTIVATOR RHAS-RELATED"/>
    <property type="match status" value="1"/>
</dbReference>
<dbReference type="GO" id="GO:0043565">
    <property type="term" value="F:sequence-specific DNA binding"/>
    <property type="evidence" value="ECO:0007669"/>
    <property type="project" value="InterPro"/>
</dbReference>
<keyword evidence="2" id="KW-0238">DNA-binding</keyword>
<evidence type="ECO:0000256" key="1">
    <source>
        <dbReference type="ARBA" id="ARBA00023015"/>
    </source>
</evidence>
<dbReference type="Pfam" id="PF02311">
    <property type="entry name" value="AraC_binding"/>
    <property type="match status" value="1"/>
</dbReference>
<evidence type="ECO:0000313" key="5">
    <source>
        <dbReference type="EMBL" id="ATW26832.1"/>
    </source>
</evidence>
<name>A0A3G1KWK7_FORW1</name>
<dbReference type="Proteomes" id="UP000323521">
    <property type="component" value="Chromosome"/>
</dbReference>
<dbReference type="InterPro" id="IPR037923">
    <property type="entry name" value="HTH-like"/>
</dbReference>
<gene>
    <name evidence="5" type="ORF">DCMF_20555</name>
</gene>
<keyword evidence="1" id="KW-0805">Transcription regulation</keyword>
<dbReference type="InterPro" id="IPR050204">
    <property type="entry name" value="AraC_XylS_family_regulators"/>
</dbReference>
<keyword evidence="3" id="KW-0804">Transcription</keyword>
<dbReference type="PRINTS" id="PR00032">
    <property type="entry name" value="HTHARAC"/>
</dbReference>
<dbReference type="PANTHER" id="PTHR46796:SF2">
    <property type="entry name" value="TRANSCRIPTIONAL REGULATORY PROTEIN"/>
    <property type="match status" value="1"/>
</dbReference>
<accession>A0A3G1KWK7</accession>
<dbReference type="InterPro" id="IPR009057">
    <property type="entry name" value="Homeodomain-like_sf"/>
</dbReference>
<dbReference type="Gene3D" id="1.10.10.60">
    <property type="entry name" value="Homeodomain-like"/>
    <property type="match status" value="2"/>
</dbReference>
<feature type="domain" description="HTH araC/xylS-type" evidence="4">
    <location>
        <begin position="174"/>
        <end position="271"/>
    </location>
</feature>
<evidence type="ECO:0000313" key="6">
    <source>
        <dbReference type="Proteomes" id="UP000323521"/>
    </source>
</evidence>
<dbReference type="KEGG" id="fwa:DCMF_20555"/>
<evidence type="ECO:0000259" key="4">
    <source>
        <dbReference type="PROSITE" id="PS01124"/>
    </source>
</evidence>
<dbReference type="PROSITE" id="PS01124">
    <property type="entry name" value="HTH_ARAC_FAMILY_2"/>
    <property type="match status" value="1"/>
</dbReference>
<reference evidence="5 6" key="1">
    <citation type="submission" date="2016-10" db="EMBL/GenBank/DDBJ databases">
        <title>Complete Genome Sequence of Peptococcaceae strain DCMF.</title>
        <authorList>
            <person name="Edwards R.J."/>
            <person name="Holland S.I."/>
            <person name="Deshpande N.P."/>
            <person name="Wong Y.K."/>
            <person name="Ertan H."/>
            <person name="Manefield M."/>
            <person name="Russell T.L."/>
            <person name="Lee M.J."/>
        </authorList>
    </citation>
    <scope>NUCLEOTIDE SEQUENCE [LARGE SCALE GENOMIC DNA]</scope>
    <source>
        <strain evidence="5 6">DCMF</strain>
    </source>
</reference>
<dbReference type="SUPFAM" id="SSF51215">
    <property type="entry name" value="Regulatory protein AraC"/>
    <property type="match status" value="1"/>
</dbReference>
<dbReference type="GO" id="GO:0003700">
    <property type="term" value="F:DNA-binding transcription factor activity"/>
    <property type="evidence" value="ECO:0007669"/>
    <property type="project" value="InterPro"/>
</dbReference>
<evidence type="ECO:0000256" key="3">
    <source>
        <dbReference type="ARBA" id="ARBA00023163"/>
    </source>
</evidence>
<protein>
    <recommendedName>
        <fullName evidence="4">HTH araC/xylS-type domain-containing protein</fullName>
    </recommendedName>
</protein>
<dbReference type="OrthoDB" id="183331at2"/>
<dbReference type="SMART" id="SM00342">
    <property type="entry name" value="HTH_ARAC"/>
    <property type="match status" value="1"/>
</dbReference>
<dbReference type="EMBL" id="CP017634">
    <property type="protein sequence ID" value="ATW26832.1"/>
    <property type="molecule type" value="Genomic_DNA"/>
</dbReference>
<dbReference type="AlphaFoldDB" id="A0A3G1KWK7"/>
<dbReference type="RefSeq" id="WP_148136158.1">
    <property type="nucleotide sequence ID" value="NZ_CP017634.1"/>
</dbReference>
<evidence type="ECO:0000256" key="2">
    <source>
        <dbReference type="ARBA" id="ARBA00023125"/>
    </source>
</evidence>
<keyword evidence="6" id="KW-1185">Reference proteome</keyword>
<sequence length="274" mass="31812">MAQKEWRKLWHHAQLNIELYQSFCLKQGFPLHMHDYYVICFIEKGLQSFTYRKTKHLTPTGGIILLNPGEGHTGEPADDQGFEYRALYPTISHMKDVLYELTGRHQDLPFFRKVQVDNFVLAQRIYELHQSLTSTTSTIESESLFLLVLTKLIQQYADVSPQEQAIKKESFAVQKACDYIYDHSSCGITLTELARHVCLSRFYLLRVFHEEKGISPHAFLESIRINHAKHLLEKGYLPIKVASEVGFSDQSHFTNRFKRFIGVTPGQYQKEIRG</sequence>
<dbReference type="Pfam" id="PF12833">
    <property type="entry name" value="HTH_18"/>
    <property type="match status" value="1"/>
</dbReference>